<evidence type="ECO:0000313" key="6">
    <source>
        <dbReference type="Proteomes" id="UP000585474"/>
    </source>
</evidence>
<feature type="compositionally biased region" description="Low complexity" evidence="1">
    <location>
        <begin position="99"/>
        <end position="111"/>
    </location>
</feature>
<dbReference type="EMBL" id="BJWL01000021">
    <property type="protein sequence ID" value="GFZ10536.1"/>
    <property type="molecule type" value="Genomic_DNA"/>
</dbReference>
<proteinExistence type="predicted"/>
<feature type="region of interest" description="Disordered" evidence="1">
    <location>
        <begin position="82"/>
        <end position="111"/>
    </location>
</feature>
<reference evidence="5 6" key="1">
    <citation type="submission" date="2019-07" db="EMBL/GenBank/DDBJ databases">
        <title>De Novo Assembly of kiwifruit Actinidia rufa.</title>
        <authorList>
            <person name="Sugita-Konishi S."/>
            <person name="Sato K."/>
            <person name="Mori E."/>
            <person name="Abe Y."/>
            <person name="Kisaki G."/>
            <person name="Hamano K."/>
            <person name="Suezawa K."/>
            <person name="Otani M."/>
            <person name="Fukuda T."/>
            <person name="Manabe T."/>
            <person name="Gomi K."/>
            <person name="Tabuchi M."/>
            <person name="Akimitsu K."/>
            <person name="Kataoka I."/>
        </authorList>
    </citation>
    <scope>NUCLEOTIDE SEQUENCE [LARGE SCALE GENOMIC DNA]</scope>
    <source>
        <strain evidence="6">cv. Fuchu</strain>
        <strain evidence="3">Fuchu</strain>
    </source>
</reference>
<dbReference type="AlphaFoldDB" id="A0A7J0D8K7"/>
<organism evidence="2 6">
    <name type="scientific">Actinidia rufa</name>
    <dbReference type="NCBI Taxonomy" id="165716"/>
    <lineage>
        <taxon>Eukaryota</taxon>
        <taxon>Viridiplantae</taxon>
        <taxon>Streptophyta</taxon>
        <taxon>Embryophyta</taxon>
        <taxon>Tracheophyta</taxon>
        <taxon>Spermatophyta</taxon>
        <taxon>Magnoliopsida</taxon>
        <taxon>eudicotyledons</taxon>
        <taxon>Gunneridae</taxon>
        <taxon>Pentapetalae</taxon>
        <taxon>asterids</taxon>
        <taxon>Ericales</taxon>
        <taxon>Actinidiaceae</taxon>
        <taxon>Actinidia</taxon>
    </lineage>
</organism>
<dbReference type="Proteomes" id="UP000585474">
    <property type="component" value="Unassembled WGS sequence"/>
</dbReference>
<accession>A0A7J0D8K7</accession>
<comment type="caution">
    <text evidence="2">The sequence shown here is derived from an EMBL/GenBank/DDBJ whole genome shotgun (WGS) entry which is preliminary data.</text>
</comment>
<evidence type="ECO:0000256" key="1">
    <source>
        <dbReference type="SAM" id="MobiDB-lite"/>
    </source>
</evidence>
<evidence type="ECO:0000313" key="4">
    <source>
        <dbReference type="EMBL" id="GFS28671.1"/>
    </source>
</evidence>
<sequence>MNRVALLQRFGSKRPVKDSTSCRPDSLGFRLLAYERAKPVLTKGQQLRGRKVLSEKVKSADQVRHSFFDHAGMGKKRIRMPIVSEKKKREPPLSPQYPTTTSLVSATTSSSSRVPSDSVVQTYSVCSGRSVRDHRRIRENIECAHVPTAGSKTSNPFLSSIVVAIPLVEVRRSPYKSINCVNKGNKAMSIGGEESNQLSLWVALLIERKDPGG</sequence>
<dbReference type="EMBL" id="BJWL01000044">
    <property type="protein sequence ID" value="GFS28487.1"/>
    <property type="molecule type" value="Genomic_DNA"/>
</dbReference>
<evidence type="ECO:0000313" key="5">
    <source>
        <dbReference type="EMBL" id="GFZ10536.1"/>
    </source>
</evidence>
<evidence type="ECO:0000313" key="3">
    <source>
        <dbReference type="EMBL" id="GFS28487.1"/>
    </source>
</evidence>
<keyword evidence="6" id="KW-1185">Reference proteome</keyword>
<dbReference type="EMBL" id="BJWL01000048">
    <property type="protein sequence ID" value="GFS28671.1"/>
    <property type="molecule type" value="Genomic_DNA"/>
</dbReference>
<protein>
    <submittedName>
        <fullName evidence="2">Uncharacterized protein</fullName>
    </submittedName>
</protein>
<evidence type="ECO:0000313" key="2">
    <source>
        <dbReference type="EMBL" id="GFS28485.1"/>
    </source>
</evidence>
<gene>
    <name evidence="2" type="ORF">Acr_00g0002030</name>
    <name evidence="3" type="ORF">Acr_00g0002050</name>
    <name evidence="4" type="ORF">Acr_00g0003200</name>
    <name evidence="5" type="ORF">Acr_21g0011350</name>
</gene>
<name>A0A7J0D8K7_9ERIC</name>
<reference evidence="2" key="2">
    <citation type="submission" date="2020-08" db="EMBL/GenBank/DDBJ databases">
        <title>De Novo Assembly of kiwifruit Actinidia rufa.</title>
        <authorList>
            <person name="Sugita-Konishi S."/>
            <person name="Sato K."/>
            <person name="Mori E."/>
            <person name="Abe Y."/>
            <person name="Kisaki G."/>
            <person name="Hamano K."/>
            <person name="Suezawa K."/>
            <person name="Otani M."/>
            <person name="Fukuda T."/>
            <person name="Manabe T."/>
            <person name="Gomi K."/>
            <person name="Tabuchi M."/>
            <person name="Akimitsu K."/>
            <person name="Kataoka I."/>
        </authorList>
    </citation>
    <scope>NUCLEOTIDE SEQUENCE</scope>
    <source>
        <strain evidence="2">Fuchu</strain>
    </source>
</reference>
<dbReference type="EMBL" id="BJWL01000044">
    <property type="protein sequence ID" value="GFS28485.1"/>
    <property type="molecule type" value="Genomic_DNA"/>
</dbReference>